<keyword evidence="2" id="KW-0472">Membrane</keyword>
<keyword evidence="4" id="KW-1185">Reference proteome</keyword>
<dbReference type="RefSeq" id="WP_344007927.1">
    <property type="nucleotide sequence ID" value="NZ_BAAAMY010000005.1"/>
</dbReference>
<organism evidence="3 4">
    <name type="scientific">Nocardioides lentus</name>
    <dbReference type="NCBI Taxonomy" id="338077"/>
    <lineage>
        <taxon>Bacteria</taxon>
        <taxon>Bacillati</taxon>
        <taxon>Actinomycetota</taxon>
        <taxon>Actinomycetes</taxon>
        <taxon>Propionibacteriales</taxon>
        <taxon>Nocardioidaceae</taxon>
        <taxon>Nocardioides</taxon>
    </lineage>
</organism>
<proteinExistence type="predicted"/>
<reference evidence="3 4" key="1">
    <citation type="journal article" date="2019" name="Int. J. Syst. Evol. Microbiol.">
        <title>The Global Catalogue of Microorganisms (GCM) 10K type strain sequencing project: providing services to taxonomists for standard genome sequencing and annotation.</title>
        <authorList>
            <consortium name="The Broad Institute Genomics Platform"/>
            <consortium name="The Broad Institute Genome Sequencing Center for Infectious Disease"/>
            <person name="Wu L."/>
            <person name="Ma J."/>
        </authorList>
    </citation>
    <scope>NUCLEOTIDE SEQUENCE [LARGE SCALE GENOMIC DNA]</scope>
    <source>
        <strain evidence="3 4">JCM 14046</strain>
    </source>
</reference>
<dbReference type="Proteomes" id="UP001501612">
    <property type="component" value="Unassembled WGS sequence"/>
</dbReference>
<comment type="caution">
    <text evidence="3">The sequence shown here is derived from an EMBL/GenBank/DDBJ whole genome shotgun (WGS) entry which is preliminary data.</text>
</comment>
<feature type="compositionally biased region" description="Acidic residues" evidence="1">
    <location>
        <begin position="110"/>
        <end position="119"/>
    </location>
</feature>
<name>A0ABN2PL23_9ACTN</name>
<keyword evidence="2" id="KW-1133">Transmembrane helix</keyword>
<sequence length="209" mass="21322">MAPAPPGTGPAQIRGGVTHVQDDEKRSVWTGLVALLAVGLVVGVIAGGAAFFGARFLGLDETTTAGGSEGPGASLEMPNPTRSESPSGPLVTLPGGDATTGSEEPSPSESESESEEPESEIALQSGQSDVAAGQQIDLTGVYPGGEGRTLTVQRQVDGEWLPFGDPPVTMTVSGETFSTYVVTSQTGETNFRVVDDEGEESNEVTVTIG</sequence>
<feature type="transmembrane region" description="Helical" evidence="2">
    <location>
        <begin position="28"/>
        <end position="52"/>
    </location>
</feature>
<evidence type="ECO:0008006" key="5">
    <source>
        <dbReference type="Google" id="ProtNLM"/>
    </source>
</evidence>
<dbReference type="EMBL" id="BAAAMY010000005">
    <property type="protein sequence ID" value="GAA1923380.1"/>
    <property type="molecule type" value="Genomic_DNA"/>
</dbReference>
<evidence type="ECO:0000256" key="2">
    <source>
        <dbReference type="SAM" id="Phobius"/>
    </source>
</evidence>
<feature type="region of interest" description="Disordered" evidence="1">
    <location>
        <begin position="65"/>
        <end position="130"/>
    </location>
</feature>
<gene>
    <name evidence="3" type="ORF">GCM10009737_26310</name>
</gene>
<protein>
    <recommendedName>
        <fullName evidence="5">Bacterial spore germination immunoglobulin-like domain-containing protein</fullName>
    </recommendedName>
</protein>
<accession>A0ABN2PL23</accession>
<keyword evidence="2" id="KW-0812">Transmembrane</keyword>
<evidence type="ECO:0000313" key="4">
    <source>
        <dbReference type="Proteomes" id="UP001501612"/>
    </source>
</evidence>
<evidence type="ECO:0000313" key="3">
    <source>
        <dbReference type="EMBL" id="GAA1923380.1"/>
    </source>
</evidence>
<evidence type="ECO:0000256" key="1">
    <source>
        <dbReference type="SAM" id="MobiDB-lite"/>
    </source>
</evidence>